<sequence>MFGVNWRVQGPGSELLLPVLGSLPAVLEPGKRLARADLAYSAGPLEPLLPARRYRNPLTRHSFKTPIHTPRQYVDLEPGFVLSGSPFVNQFQTNWMRSPPAQSPTPENGVLPGAIIIDVRHGILLPEGRSREELEPVISDSYRILEHYLHSNDSHESRNKILKARRRRSAFQRHLQRTHSTPINFAVKKNDKLNAAGPLPSAYRLVASVAAPQAAGMALPLYWLLSPKSSNRRARRSVSPYYAVNSFAMNPSYNMDKNKTYYTVFAKVSEAVLQDFLAQNANQRKIHESGDMTNMYSGDLFNYVVDSTGKQANRQPVREHKGGESMEDAFHQVYKDMKKNDELKFGTMAPPGLEDEKVEVAAHEDISKGNADIHAVDEALEAEQKVSSREAV</sequence>
<dbReference type="PaxDb" id="6945-B7P769"/>
<dbReference type="EnsemblMetazoa" id="ISCW001305-RA">
    <property type="protein sequence ID" value="ISCW001305-PA"/>
    <property type="gene ID" value="ISCW001305"/>
</dbReference>
<dbReference type="VEuPathDB" id="VectorBase:ISCI001305"/>
<dbReference type="VEuPathDB" id="VectorBase:ISCW001305"/>
<dbReference type="EMBL" id="ABJB011046526">
    <property type="status" value="NOT_ANNOTATED_CDS"/>
    <property type="molecule type" value="Genomic_DNA"/>
</dbReference>
<accession>B7P769</accession>
<evidence type="ECO:0000313" key="2">
    <source>
        <dbReference type="EnsemblMetazoa" id="ISCW001305-PA"/>
    </source>
</evidence>
<keyword evidence="3" id="KW-1185">Reference proteome</keyword>
<evidence type="ECO:0000313" key="1">
    <source>
        <dbReference type="EMBL" id="EEC02441.1"/>
    </source>
</evidence>
<dbReference type="HOGENOM" id="CLU_704540_0_0_1"/>
<dbReference type="EMBL" id="DS649711">
    <property type="protein sequence ID" value="EEC02441.1"/>
    <property type="molecule type" value="Genomic_DNA"/>
</dbReference>
<reference evidence="2" key="2">
    <citation type="submission" date="2020-05" db="UniProtKB">
        <authorList>
            <consortium name="EnsemblMetazoa"/>
        </authorList>
    </citation>
    <scope>IDENTIFICATION</scope>
    <source>
        <strain evidence="2">wikel</strain>
    </source>
</reference>
<proteinExistence type="predicted"/>
<dbReference type="Proteomes" id="UP000001555">
    <property type="component" value="Unassembled WGS sequence"/>
</dbReference>
<dbReference type="AlphaFoldDB" id="B7P769"/>
<name>B7P769_IXOSC</name>
<protein>
    <submittedName>
        <fullName evidence="1 2">Uncharacterized protein</fullName>
    </submittedName>
</protein>
<dbReference type="EMBL" id="ABJB010112085">
    <property type="status" value="NOT_ANNOTATED_CDS"/>
    <property type="molecule type" value="Genomic_DNA"/>
</dbReference>
<organism>
    <name type="scientific">Ixodes scapularis</name>
    <name type="common">Black-legged tick</name>
    <name type="synonym">Deer tick</name>
    <dbReference type="NCBI Taxonomy" id="6945"/>
    <lineage>
        <taxon>Eukaryota</taxon>
        <taxon>Metazoa</taxon>
        <taxon>Ecdysozoa</taxon>
        <taxon>Arthropoda</taxon>
        <taxon>Chelicerata</taxon>
        <taxon>Arachnida</taxon>
        <taxon>Acari</taxon>
        <taxon>Parasitiformes</taxon>
        <taxon>Ixodida</taxon>
        <taxon>Ixodoidea</taxon>
        <taxon>Ixodidae</taxon>
        <taxon>Ixodinae</taxon>
        <taxon>Ixodes</taxon>
    </lineage>
</organism>
<gene>
    <name evidence="1" type="ORF">IscW_ISCW001305</name>
</gene>
<reference evidence="1 3" key="1">
    <citation type="submission" date="2008-03" db="EMBL/GenBank/DDBJ databases">
        <title>Annotation of Ixodes scapularis.</title>
        <authorList>
            <consortium name="Ixodes scapularis Genome Project Consortium"/>
            <person name="Caler E."/>
            <person name="Hannick L.I."/>
            <person name="Bidwell S."/>
            <person name="Joardar V."/>
            <person name="Thiagarajan M."/>
            <person name="Amedeo P."/>
            <person name="Galinsky K.J."/>
            <person name="Schobel S."/>
            <person name="Inman J."/>
            <person name="Hostetler J."/>
            <person name="Miller J."/>
            <person name="Hammond M."/>
            <person name="Megy K."/>
            <person name="Lawson D."/>
            <person name="Kodira C."/>
            <person name="Sutton G."/>
            <person name="Meyer J."/>
            <person name="Hill C.A."/>
            <person name="Birren B."/>
            <person name="Nene V."/>
            <person name="Collins F."/>
            <person name="Alarcon-Chaidez F."/>
            <person name="Wikel S."/>
            <person name="Strausberg R."/>
        </authorList>
    </citation>
    <scope>NUCLEOTIDE SEQUENCE [LARGE SCALE GENOMIC DNA]</scope>
    <source>
        <strain evidence="3">Wikel</strain>
        <strain evidence="1">Wikel colony</strain>
    </source>
</reference>
<dbReference type="InParanoid" id="B7P769"/>
<evidence type="ECO:0000313" key="3">
    <source>
        <dbReference type="Proteomes" id="UP000001555"/>
    </source>
</evidence>